<dbReference type="Gene3D" id="3.10.180.10">
    <property type="entry name" value="2,3-Dihydroxybiphenyl 1,2-Dioxygenase, domain 1"/>
    <property type="match status" value="1"/>
</dbReference>
<dbReference type="SUPFAM" id="SSF54593">
    <property type="entry name" value="Glyoxalase/Bleomycin resistance protein/Dihydroxybiphenyl dioxygenase"/>
    <property type="match status" value="1"/>
</dbReference>
<accession>A0A3B0VVW5</accession>
<dbReference type="AlphaFoldDB" id="A0A3B0VVW5"/>
<organism evidence="1">
    <name type="scientific">hydrothermal vent metagenome</name>
    <dbReference type="NCBI Taxonomy" id="652676"/>
    <lineage>
        <taxon>unclassified sequences</taxon>
        <taxon>metagenomes</taxon>
        <taxon>ecological metagenomes</taxon>
    </lineage>
</organism>
<proteinExistence type="predicted"/>
<evidence type="ECO:0008006" key="2">
    <source>
        <dbReference type="Google" id="ProtNLM"/>
    </source>
</evidence>
<reference evidence="1" key="1">
    <citation type="submission" date="2018-06" db="EMBL/GenBank/DDBJ databases">
        <authorList>
            <person name="Zhirakovskaya E."/>
        </authorList>
    </citation>
    <scope>NUCLEOTIDE SEQUENCE</scope>
</reference>
<gene>
    <name evidence="1" type="ORF">MNBD_GAMMA02-1085</name>
</gene>
<dbReference type="InterPro" id="IPR029068">
    <property type="entry name" value="Glyas_Bleomycin-R_OHBP_Dase"/>
</dbReference>
<sequence>MAAISAGSAKQVQAVYNKAIELGDSCEGKPGDRGNGFYAAYFGDLDGNKLNAYCMANETDQGQFR</sequence>
<protein>
    <recommendedName>
        <fullName evidence="2">Lactoylglutathione lyase and related lyases</fullName>
    </recommendedName>
</protein>
<name>A0A3B0VVW5_9ZZZZ</name>
<evidence type="ECO:0000313" key="1">
    <source>
        <dbReference type="EMBL" id="VAW47775.1"/>
    </source>
</evidence>
<dbReference type="EMBL" id="UOFA01000368">
    <property type="protein sequence ID" value="VAW47775.1"/>
    <property type="molecule type" value="Genomic_DNA"/>
</dbReference>